<dbReference type="EMBL" id="KZ992984">
    <property type="protein sequence ID" value="RKP05983.1"/>
    <property type="molecule type" value="Genomic_DNA"/>
</dbReference>
<dbReference type="SMART" id="SM00320">
    <property type="entry name" value="WD40"/>
    <property type="match status" value="3"/>
</dbReference>
<dbReference type="PANTHER" id="PTHR15574">
    <property type="entry name" value="WD REPEAT DOMAIN-CONTAINING FAMILY"/>
    <property type="match status" value="1"/>
</dbReference>
<dbReference type="AlphaFoldDB" id="A0A4P9XJP0"/>
<dbReference type="Proteomes" id="UP000271241">
    <property type="component" value="Unassembled WGS sequence"/>
</dbReference>
<keyword evidence="1 3" id="KW-0853">WD repeat</keyword>
<evidence type="ECO:0000256" key="2">
    <source>
        <dbReference type="ARBA" id="ARBA00022737"/>
    </source>
</evidence>
<dbReference type="SUPFAM" id="SSF50978">
    <property type="entry name" value="WD40 repeat-like"/>
    <property type="match status" value="1"/>
</dbReference>
<dbReference type="GO" id="GO:0045717">
    <property type="term" value="P:negative regulation of fatty acid biosynthetic process"/>
    <property type="evidence" value="ECO:0007669"/>
    <property type="project" value="TreeGrafter"/>
</dbReference>
<protein>
    <submittedName>
        <fullName evidence="4">WD40-repeat-containing domain protein</fullName>
    </submittedName>
</protein>
<evidence type="ECO:0000256" key="1">
    <source>
        <dbReference type="ARBA" id="ARBA00022574"/>
    </source>
</evidence>
<dbReference type="GO" id="GO:0080008">
    <property type="term" value="C:Cul4-RING E3 ubiquitin ligase complex"/>
    <property type="evidence" value="ECO:0007669"/>
    <property type="project" value="TreeGrafter"/>
</dbReference>
<dbReference type="InterPro" id="IPR036322">
    <property type="entry name" value="WD40_repeat_dom_sf"/>
</dbReference>
<sequence length="264" mass="29434">MLRRLQEREIKGPGGTPLHFINSMYATGAFVARLRQSDLLDSHEGCVNALSWSSNGQRLVSGSDDTQICIWNASDYSLACKIATGHRANIFSAKFMPHSGDATVVCCAGDAEIRVFDVHYSQSRAVDERARLRHVFRCHSDRAKRIVTEDNPSCFLSCSEDGTVRHFDLRQPHSCSEERCPAALLDFSPYDIDLNGLSRNTHHPDYLAVCGTNPYIYLHDRRMIRDAVTGCVRRFMPGSSDGRRGHVTAVKFGEASGREVGGRR</sequence>
<dbReference type="PROSITE" id="PS50082">
    <property type="entry name" value="WD_REPEATS_2"/>
    <property type="match status" value="1"/>
</dbReference>
<evidence type="ECO:0000313" key="4">
    <source>
        <dbReference type="EMBL" id="RKP05983.1"/>
    </source>
</evidence>
<reference evidence="5" key="1">
    <citation type="journal article" date="2018" name="Nat. Microbiol.">
        <title>Leveraging single-cell genomics to expand the fungal tree of life.</title>
        <authorList>
            <person name="Ahrendt S.R."/>
            <person name="Quandt C.A."/>
            <person name="Ciobanu D."/>
            <person name="Clum A."/>
            <person name="Salamov A."/>
            <person name="Andreopoulos B."/>
            <person name="Cheng J.F."/>
            <person name="Woyke T."/>
            <person name="Pelin A."/>
            <person name="Henrissat B."/>
            <person name="Reynolds N.K."/>
            <person name="Benny G.L."/>
            <person name="Smith M.E."/>
            <person name="James T.Y."/>
            <person name="Grigoriev I.V."/>
        </authorList>
    </citation>
    <scope>NUCLEOTIDE SEQUENCE [LARGE SCALE GENOMIC DNA]</scope>
    <source>
        <strain evidence="5">RSA 1356</strain>
    </source>
</reference>
<feature type="repeat" description="WD" evidence="3">
    <location>
        <begin position="40"/>
        <end position="72"/>
    </location>
</feature>
<dbReference type="Pfam" id="PF00400">
    <property type="entry name" value="WD40"/>
    <property type="match status" value="2"/>
</dbReference>
<dbReference type="InterPro" id="IPR045151">
    <property type="entry name" value="DCAF8"/>
</dbReference>
<dbReference type="STRING" id="78915.A0A4P9XJP0"/>
<accession>A0A4P9XJP0</accession>
<dbReference type="InterPro" id="IPR015943">
    <property type="entry name" value="WD40/YVTN_repeat-like_dom_sf"/>
</dbReference>
<evidence type="ECO:0000313" key="5">
    <source>
        <dbReference type="Proteomes" id="UP000271241"/>
    </source>
</evidence>
<proteinExistence type="predicted"/>
<name>A0A4P9XJP0_9FUNG</name>
<dbReference type="GO" id="GO:0005737">
    <property type="term" value="C:cytoplasm"/>
    <property type="evidence" value="ECO:0007669"/>
    <property type="project" value="TreeGrafter"/>
</dbReference>
<dbReference type="Gene3D" id="2.130.10.10">
    <property type="entry name" value="YVTN repeat-like/Quinoprotein amine dehydrogenase"/>
    <property type="match status" value="1"/>
</dbReference>
<keyword evidence="5" id="KW-1185">Reference proteome</keyword>
<dbReference type="OrthoDB" id="4869960at2759"/>
<evidence type="ECO:0000256" key="3">
    <source>
        <dbReference type="PROSITE-ProRule" id="PRU00221"/>
    </source>
</evidence>
<organism evidence="4 5">
    <name type="scientific">Thamnocephalis sphaerospora</name>
    <dbReference type="NCBI Taxonomy" id="78915"/>
    <lineage>
        <taxon>Eukaryota</taxon>
        <taxon>Fungi</taxon>
        <taxon>Fungi incertae sedis</taxon>
        <taxon>Zoopagomycota</taxon>
        <taxon>Zoopagomycotina</taxon>
        <taxon>Zoopagomycetes</taxon>
        <taxon>Zoopagales</taxon>
        <taxon>Sigmoideomycetaceae</taxon>
        <taxon>Thamnocephalis</taxon>
    </lineage>
</organism>
<dbReference type="PANTHER" id="PTHR15574:SF40">
    <property type="entry name" value="WD AND TETRATRICOPEPTIDE REPEATS PROTEIN 1"/>
    <property type="match status" value="1"/>
</dbReference>
<dbReference type="PROSITE" id="PS50294">
    <property type="entry name" value="WD_REPEATS_REGION"/>
    <property type="match status" value="1"/>
</dbReference>
<dbReference type="InterPro" id="IPR001680">
    <property type="entry name" value="WD40_rpt"/>
</dbReference>
<keyword evidence="2" id="KW-0677">Repeat</keyword>
<gene>
    <name evidence="4" type="ORF">THASP1DRAFT_32192</name>
</gene>